<proteinExistence type="predicted"/>
<dbReference type="AlphaFoldDB" id="A0A0E9WK54"/>
<organism evidence="1">
    <name type="scientific">Anguilla anguilla</name>
    <name type="common">European freshwater eel</name>
    <name type="synonym">Muraena anguilla</name>
    <dbReference type="NCBI Taxonomy" id="7936"/>
    <lineage>
        <taxon>Eukaryota</taxon>
        <taxon>Metazoa</taxon>
        <taxon>Chordata</taxon>
        <taxon>Craniata</taxon>
        <taxon>Vertebrata</taxon>
        <taxon>Euteleostomi</taxon>
        <taxon>Actinopterygii</taxon>
        <taxon>Neopterygii</taxon>
        <taxon>Teleostei</taxon>
        <taxon>Anguilliformes</taxon>
        <taxon>Anguillidae</taxon>
        <taxon>Anguilla</taxon>
    </lineage>
</organism>
<reference evidence="1" key="2">
    <citation type="journal article" date="2015" name="Fish Shellfish Immunol.">
        <title>Early steps in the European eel (Anguilla anguilla)-Vibrio vulnificus interaction in the gills: Role of the RtxA13 toxin.</title>
        <authorList>
            <person name="Callol A."/>
            <person name="Pajuelo D."/>
            <person name="Ebbesson L."/>
            <person name="Teles M."/>
            <person name="MacKenzie S."/>
            <person name="Amaro C."/>
        </authorList>
    </citation>
    <scope>NUCLEOTIDE SEQUENCE</scope>
</reference>
<dbReference type="EMBL" id="GBXM01018612">
    <property type="protein sequence ID" value="JAH89965.1"/>
    <property type="molecule type" value="Transcribed_RNA"/>
</dbReference>
<protein>
    <submittedName>
        <fullName evidence="1">Uncharacterized protein</fullName>
    </submittedName>
</protein>
<name>A0A0E9WK54_ANGAN</name>
<accession>A0A0E9WK54</accession>
<sequence length="36" mass="4192">MPMLLCTDQNWTYDHGTGSHLRLSNLNLFIKKNELS</sequence>
<evidence type="ECO:0000313" key="1">
    <source>
        <dbReference type="EMBL" id="JAH89965.1"/>
    </source>
</evidence>
<reference evidence="1" key="1">
    <citation type="submission" date="2014-11" db="EMBL/GenBank/DDBJ databases">
        <authorList>
            <person name="Amaro Gonzalez C."/>
        </authorList>
    </citation>
    <scope>NUCLEOTIDE SEQUENCE</scope>
</reference>